<comment type="similarity">
    <text evidence="6">Belongs to the ABC-4 integral membrane protein family.</text>
</comment>
<dbReference type="PANTHER" id="PTHR30572:SF4">
    <property type="entry name" value="ABC TRANSPORTER PERMEASE YTRF"/>
    <property type="match status" value="1"/>
</dbReference>
<proteinExistence type="inferred from homology"/>
<dbReference type="PANTHER" id="PTHR30572">
    <property type="entry name" value="MEMBRANE COMPONENT OF TRANSPORTER-RELATED"/>
    <property type="match status" value="1"/>
</dbReference>
<name>A0A7Y0L3A3_9FIRM</name>
<feature type="domain" description="ABC3 transporter permease C-terminal" evidence="8">
    <location>
        <begin position="279"/>
        <end position="389"/>
    </location>
</feature>
<keyword evidence="5 7" id="KW-0472">Membrane</keyword>
<keyword evidence="4 7" id="KW-1133">Transmembrane helix</keyword>
<evidence type="ECO:0000259" key="8">
    <source>
        <dbReference type="Pfam" id="PF02687"/>
    </source>
</evidence>
<organism evidence="10 11">
    <name type="scientific">Sulfobacillus harzensis</name>
    <dbReference type="NCBI Taxonomy" id="2729629"/>
    <lineage>
        <taxon>Bacteria</taxon>
        <taxon>Bacillati</taxon>
        <taxon>Bacillota</taxon>
        <taxon>Clostridia</taxon>
        <taxon>Eubacteriales</taxon>
        <taxon>Clostridiales Family XVII. Incertae Sedis</taxon>
        <taxon>Sulfobacillus</taxon>
    </lineage>
</organism>
<dbReference type="RefSeq" id="WP_169098237.1">
    <property type="nucleotide sequence ID" value="NZ_JABBVZ010000018.1"/>
</dbReference>
<accession>A0A7Y0L3A3</accession>
<dbReference type="InterPro" id="IPR025857">
    <property type="entry name" value="MacB_PCD"/>
</dbReference>
<dbReference type="AlphaFoldDB" id="A0A7Y0L3A3"/>
<dbReference type="Pfam" id="PF12704">
    <property type="entry name" value="MacB_PCD"/>
    <property type="match status" value="1"/>
</dbReference>
<evidence type="ECO:0000256" key="7">
    <source>
        <dbReference type="SAM" id="Phobius"/>
    </source>
</evidence>
<keyword evidence="11" id="KW-1185">Reference proteome</keyword>
<evidence type="ECO:0000256" key="4">
    <source>
        <dbReference type="ARBA" id="ARBA00022989"/>
    </source>
</evidence>
<feature type="transmembrane region" description="Helical" evidence="7">
    <location>
        <begin position="319"/>
        <end position="344"/>
    </location>
</feature>
<evidence type="ECO:0000256" key="5">
    <source>
        <dbReference type="ARBA" id="ARBA00023136"/>
    </source>
</evidence>
<dbReference type="InterPro" id="IPR003838">
    <property type="entry name" value="ABC3_permease_C"/>
</dbReference>
<evidence type="ECO:0000259" key="9">
    <source>
        <dbReference type="Pfam" id="PF12704"/>
    </source>
</evidence>
<evidence type="ECO:0000256" key="6">
    <source>
        <dbReference type="ARBA" id="ARBA00038076"/>
    </source>
</evidence>
<comment type="caution">
    <text evidence="10">The sequence shown here is derived from an EMBL/GenBank/DDBJ whole genome shotgun (WGS) entry which is preliminary data.</text>
</comment>
<feature type="domain" description="MacB-like periplasmic core" evidence="9">
    <location>
        <begin position="18"/>
        <end position="241"/>
    </location>
</feature>
<evidence type="ECO:0000256" key="2">
    <source>
        <dbReference type="ARBA" id="ARBA00022475"/>
    </source>
</evidence>
<dbReference type="EMBL" id="JABBVZ010000018">
    <property type="protein sequence ID" value="NMP22177.1"/>
    <property type="molecule type" value="Genomic_DNA"/>
</dbReference>
<evidence type="ECO:0000313" key="11">
    <source>
        <dbReference type="Proteomes" id="UP000533476"/>
    </source>
</evidence>
<keyword evidence="2" id="KW-1003">Cell membrane</keyword>
<dbReference type="Pfam" id="PF02687">
    <property type="entry name" value="FtsX"/>
    <property type="match status" value="1"/>
</dbReference>
<dbReference type="InterPro" id="IPR050250">
    <property type="entry name" value="Macrolide_Exporter_MacB"/>
</dbReference>
<reference evidence="10 11" key="1">
    <citation type="submission" date="2020-04" db="EMBL/GenBank/DDBJ databases">
        <authorList>
            <person name="Zhang R."/>
            <person name="Schippers A."/>
        </authorList>
    </citation>
    <scope>NUCLEOTIDE SEQUENCE [LARGE SCALE GENOMIC DNA]</scope>
    <source>
        <strain evidence="10 11">DSM 109850</strain>
    </source>
</reference>
<dbReference type="GO" id="GO:0022857">
    <property type="term" value="F:transmembrane transporter activity"/>
    <property type="evidence" value="ECO:0007669"/>
    <property type="project" value="TreeGrafter"/>
</dbReference>
<evidence type="ECO:0000256" key="1">
    <source>
        <dbReference type="ARBA" id="ARBA00004651"/>
    </source>
</evidence>
<feature type="transmembrane region" description="Helical" evidence="7">
    <location>
        <begin position="275"/>
        <end position="299"/>
    </location>
</feature>
<feature type="transmembrane region" description="Helical" evidence="7">
    <location>
        <begin position="20"/>
        <end position="40"/>
    </location>
</feature>
<evidence type="ECO:0000256" key="3">
    <source>
        <dbReference type="ARBA" id="ARBA00022692"/>
    </source>
</evidence>
<evidence type="ECO:0000313" key="10">
    <source>
        <dbReference type="EMBL" id="NMP22177.1"/>
    </source>
</evidence>
<protein>
    <submittedName>
        <fullName evidence="10">FtsX-like permease family protein</fullName>
    </submittedName>
</protein>
<keyword evidence="3 7" id="KW-0812">Transmembrane</keyword>
<sequence>MNIFAIAWDSIWHHRTRSFLTALGIIIGVFAVVTLTSLGGGVQKYVNQKFAGVGANLITVMPVLPSVHQKGHQHKFGGGGGFASVPSALTPTDVHDLNHSGKSVIRSAAGVITVPDLLNRPHQQPISASIMGVSSPYFSMQKLTVKTGSLTGSGIVLGQKAAKELFGRQSALNKTVVVNNQAFIVTGVLKSAQGSPGSDPDNTAYLPLSKALSVSGQKTVSEIIVAASSPQTVSQAVTDARHILLKNHPSHNFHIITAQEILNTVTSTTKVITDFLAGIAGISLLVGGIGIMNIMLVTVSERFREIGIRKALGARDGDILVQFLTESVLLALIGGFIGTILAGLATHVVGKAVGIPANLTTSSVVTAVLFSIGVGALFGVLPAMRAARLMPAEALRTE</sequence>
<dbReference type="GO" id="GO:0005886">
    <property type="term" value="C:plasma membrane"/>
    <property type="evidence" value="ECO:0007669"/>
    <property type="project" value="UniProtKB-SubCell"/>
</dbReference>
<feature type="transmembrane region" description="Helical" evidence="7">
    <location>
        <begin position="364"/>
        <end position="384"/>
    </location>
</feature>
<dbReference type="Proteomes" id="UP000533476">
    <property type="component" value="Unassembled WGS sequence"/>
</dbReference>
<gene>
    <name evidence="10" type="ORF">HIJ39_07405</name>
</gene>
<comment type="subcellular location">
    <subcellularLocation>
        <location evidence="1">Cell membrane</location>
        <topology evidence="1">Multi-pass membrane protein</topology>
    </subcellularLocation>
</comment>